<feature type="compositionally biased region" description="Basic and acidic residues" evidence="1">
    <location>
        <begin position="27"/>
        <end position="38"/>
    </location>
</feature>
<name>A0A017T4X6_9BACT</name>
<comment type="caution">
    <text evidence="2">The sequence shown here is derived from an EMBL/GenBank/DDBJ whole genome shotgun (WGS) entry which is preliminary data.</text>
</comment>
<evidence type="ECO:0000313" key="2">
    <source>
        <dbReference type="EMBL" id="EYF04032.1"/>
    </source>
</evidence>
<accession>A0A017T4X6</accession>
<keyword evidence="3" id="KW-1185">Reference proteome</keyword>
<protein>
    <submittedName>
        <fullName evidence="2">Uncharacterized protein</fullName>
    </submittedName>
</protein>
<proteinExistence type="predicted"/>
<sequence length="38" mass="4342">MARANAVEVAWREELRREGGGTRGNVTRRDVRRGEARC</sequence>
<evidence type="ECO:0000256" key="1">
    <source>
        <dbReference type="SAM" id="MobiDB-lite"/>
    </source>
</evidence>
<gene>
    <name evidence="2" type="ORF">CAP_4906</name>
</gene>
<evidence type="ECO:0000313" key="3">
    <source>
        <dbReference type="Proteomes" id="UP000019678"/>
    </source>
</evidence>
<dbReference type="AlphaFoldDB" id="A0A017T4X6"/>
<reference evidence="2 3" key="1">
    <citation type="submission" date="2013-05" db="EMBL/GenBank/DDBJ databases">
        <title>Genome assembly of Chondromyces apiculatus DSM 436.</title>
        <authorList>
            <person name="Sharma G."/>
            <person name="Khatri I."/>
            <person name="Kaur C."/>
            <person name="Mayilraj S."/>
            <person name="Subramanian S."/>
        </authorList>
    </citation>
    <scope>NUCLEOTIDE SEQUENCE [LARGE SCALE GENOMIC DNA]</scope>
    <source>
        <strain evidence="2 3">DSM 436</strain>
    </source>
</reference>
<dbReference type="STRING" id="1192034.CAP_4906"/>
<dbReference type="EMBL" id="ASRX01000039">
    <property type="protein sequence ID" value="EYF04032.1"/>
    <property type="molecule type" value="Genomic_DNA"/>
</dbReference>
<organism evidence="2 3">
    <name type="scientific">Chondromyces apiculatus DSM 436</name>
    <dbReference type="NCBI Taxonomy" id="1192034"/>
    <lineage>
        <taxon>Bacteria</taxon>
        <taxon>Pseudomonadati</taxon>
        <taxon>Myxococcota</taxon>
        <taxon>Polyangia</taxon>
        <taxon>Polyangiales</taxon>
        <taxon>Polyangiaceae</taxon>
        <taxon>Chondromyces</taxon>
    </lineage>
</organism>
<dbReference type="Proteomes" id="UP000019678">
    <property type="component" value="Unassembled WGS sequence"/>
</dbReference>
<feature type="region of interest" description="Disordered" evidence="1">
    <location>
        <begin position="17"/>
        <end position="38"/>
    </location>
</feature>